<accession>A0AAE0S521</accession>
<evidence type="ECO:0000313" key="2">
    <source>
        <dbReference type="Proteomes" id="UP001195483"/>
    </source>
</evidence>
<protein>
    <submittedName>
        <fullName evidence="1">Uncharacterized protein</fullName>
    </submittedName>
</protein>
<dbReference type="Proteomes" id="UP001195483">
    <property type="component" value="Unassembled WGS sequence"/>
</dbReference>
<gene>
    <name evidence="1" type="ORF">CHS0354_004648</name>
</gene>
<name>A0AAE0S521_9BIVA</name>
<reference evidence="1" key="3">
    <citation type="submission" date="2023-05" db="EMBL/GenBank/DDBJ databases">
        <authorList>
            <person name="Smith C.H."/>
        </authorList>
    </citation>
    <scope>NUCLEOTIDE SEQUENCE</scope>
    <source>
        <strain evidence="1">CHS0354</strain>
        <tissue evidence="1">Mantle</tissue>
    </source>
</reference>
<reference evidence="1" key="2">
    <citation type="journal article" date="2021" name="Genome Biol. Evol.">
        <title>Developing a high-quality reference genome for a parasitic bivalve with doubly uniparental inheritance (Bivalvia: Unionida).</title>
        <authorList>
            <person name="Smith C.H."/>
        </authorList>
    </citation>
    <scope>NUCLEOTIDE SEQUENCE</scope>
    <source>
        <strain evidence="1">CHS0354</strain>
        <tissue evidence="1">Mantle</tissue>
    </source>
</reference>
<dbReference type="EMBL" id="JAEAOA010000334">
    <property type="protein sequence ID" value="KAK3585372.1"/>
    <property type="molecule type" value="Genomic_DNA"/>
</dbReference>
<keyword evidence="2" id="KW-1185">Reference proteome</keyword>
<proteinExistence type="predicted"/>
<dbReference type="AlphaFoldDB" id="A0AAE0S521"/>
<reference evidence="1" key="1">
    <citation type="journal article" date="2021" name="Genome Biol. Evol.">
        <title>A High-Quality Reference Genome for a Parasitic Bivalve with Doubly Uniparental Inheritance (Bivalvia: Unionida).</title>
        <authorList>
            <person name="Smith C.H."/>
        </authorList>
    </citation>
    <scope>NUCLEOTIDE SEQUENCE</scope>
    <source>
        <strain evidence="1">CHS0354</strain>
    </source>
</reference>
<organism evidence="1 2">
    <name type="scientific">Potamilus streckersoni</name>
    <dbReference type="NCBI Taxonomy" id="2493646"/>
    <lineage>
        <taxon>Eukaryota</taxon>
        <taxon>Metazoa</taxon>
        <taxon>Spiralia</taxon>
        <taxon>Lophotrochozoa</taxon>
        <taxon>Mollusca</taxon>
        <taxon>Bivalvia</taxon>
        <taxon>Autobranchia</taxon>
        <taxon>Heteroconchia</taxon>
        <taxon>Palaeoheterodonta</taxon>
        <taxon>Unionida</taxon>
        <taxon>Unionoidea</taxon>
        <taxon>Unionidae</taxon>
        <taxon>Ambleminae</taxon>
        <taxon>Lampsilini</taxon>
        <taxon>Potamilus</taxon>
    </lineage>
</organism>
<sequence length="93" mass="10929">MISCLLKSISLELMEDHEMIMQVHIFSRGSQVYSHGKINGNKFFAIANKKTGRHEVLQKTTELRYNHTMEDRDQGMIKWIDHITFDVVLYVQC</sequence>
<comment type="caution">
    <text evidence="1">The sequence shown here is derived from an EMBL/GenBank/DDBJ whole genome shotgun (WGS) entry which is preliminary data.</text>
</comment>
<evidence type="ECO:0000313" key="1">
    <source>
        <dbReference type="EMBL" id="KAK3585372.1"/>
    </source>
</evidence>